<keyword evidence="1" id="KW-0812">Transmembrane</keyword>
<sequence length="135" mass="14966">MFMEYFFLLVGIAILVLAFMILSRFTKAGKTGDESAPPAPGFVTCPVCGMPLSKGENLHSKIFRPMTTPDQRMTVQGCPHCYPRVMPGISRRCPVCGKPLSLDDELVARLFNRADNKKHVMILGCSKCMSPRARD</sequence>
<evidence type="ECO:0000256" key="1">
    <source>
        <dbReference type="SAM" id="Phobius"/>
    </source>
</evidence>
<dbReference type="AlphaFoldDB" id="H7ENI2"/>
<keyword evidence="1" id="KW-0472">Membrane</keyword>
<comment type="caution">
    <text evidence="2">The sequence shown here is derived from an EMBL/GenBank/DDBJ whole genome shotgun (WGS) entry which is preliminary data.</text>
</comment>
<gene>
    <name evidence="2" type="ORF">TresaDRAFT_0735</name>
</gene>
<keyword evidence="3" id="KW-1185">Reference proteome</keyword>
<proteinExistence type="predicted"/>
<dbReference type="EMBL" id="AGRW01000053">
    <property type="protein sequence ID" value="EIC00910.1"/>
    <property type="molecule type" value="Genomic_DNA"/>
</dbReference>
<name>H7ENI2_9SPIR</name>
<reference evidence="2 3" key="1">
    <citation type="submission" date="2011-09" db="EMBL/GenBank/DDBJ databases">
        <title>The draft genome of Treponema saccharophilum DSM 2985.</title>
        <authorList>
            <consortium name="US DOE Joint Genome Institute (JGI-PGF)"/>
            <person name="Lucas S."/>
            <person name="Copeland A."/>
            <person name="Lapidus A."/>
            <person name="Glavina del Rio T."/>
            <person name="Dalin E."/>
            <person name="Tice H."/>
            <person name="Bruce D."/>
            <person name="Goodwin L."/>
            <person name="Pitluck S."/>
            <person name="Peters L."/>
            <person name="Kyrpides N."/>
            <person name="Mavromatis K."/>
            <person name="Ivanova N."/>
            <person name="Markowitz V."/>
            <person name="Cheng J.-F."/>
            <person name="Hugenholtz P."/>
            <person name="Woyke T."/>
            <person name="Wu D."/>
            <person name="Gronow S."/>
            <person name="Wellnitz S."/>
            <person name="Brambilla E."/>
            <person name="Klenk H.-P."/>
            <person name="Eisen J.A."/>
        </authorList>
    </citation>
    <scope>NUCLEOTIDE SEQUENCE [LARGE SCALE GENOMIC DNA]</scope>
    <source>
        <strain evidence="2 3">DSM 2985</strain>
    </source>
</reference>
<accession>H7ENI2</accession>
<evidence type="ECO:0000313" key="3">
    <source>
        <dbReference type="Proteomes" id="UP000003571"/>
    </source>
</evidence>
<dbReference type="Proteomes" id="UP000003571">
    <property type="component" value="Unassembled WGS sequence"/>
</dbReference>
<feature type="transmembrane region" description="Helical" evidence="1">
    <location>
        <begin position="6"/>
        <end position="25"/>
    </location>
</feature>
<dbReference type="eggNOG" id="ENOG502ZQCQ">
    <property type="taxonomic scope" value="Bacteria"/>
</dbReference>
<evidence type="ECO:0000313" key="2">
    <source>
        <dbReference type="EMBL" id="EIC00910.1"/>
    </source>
</evidence>
<dbReference type="STRING" id="907348.TresaDRAFT_0735"/>
<dbReference type="PATRIC" id="fig|907348.3.peg.2503"/>
<keyword evidence="1" id="KW-1133">Transmembrane helix</keyword>
<protein>
    <submittedName>
        <fullName evidence="2">Uncharacterized protein</fullName>
    </submittedName>
</protein>
<organism evidence="2 3">
    <name type="scientific">Treponema saccharophilum DSM 2985</name>
    <dbReference type="NCBI Taxonomy" id="907348"/>
    <lineage>
        <taxon>Bacteria</taxon>
        <taxon>Pseudomonadati</taxon>
        <taxon>Spirochaetota</taxon>
        <taxon>Spirochaetia</taxon>
        <taxon>Spirochaetales</taxon>
        <taxon>Treponemataceae</taxon>
        <taxon>Treponema</taxon>
    </lineage>
</organism>